<evidence type="ECO:0000313" key="2">
    <source>
        <dbReference type="EMBL" id="OFW55803.1"/>
    </source>
</evidence>
<gene>
    <name evidence="2" type="ORF">A2Y75_05145</name>
</gene>
<reference evidence="2 3" key="1">
    <citation type="journal article" date="2016" name="Nat. Commun.">
        <title>Thousands of microbial genomes shed light on interconnected biogeochemical processes in an aquifer system.</title>
        <authorList>
            <person name="Anantharaman K."/>
            <person name="Brown C.T."/>
            <person name="Hug L.A."/>
            <person name="Sharon I."/>
            <person name="Castelle C.J."/>
            <person name="Probst A.J."/>
            <person name="Thomas B.C."/>
            <person name="Singh A."/>
            <person name="Wilkins M.J."/>
            <person name="Karaoz U."/>
            <person name="Brodie E.L."/>
            <person name="Williams K.H."/>
            <person name="Hubbard S.S."/>
            <person name="Banfield J.F."/>
        </authorList>
    </citation>
    <scope>NUCLEOTIDE SEQUENCE [LARGE SCALE GENOMIC DNA]</scope>
</reference>
<keyword evidence="1" id="KW-0812">Transmembrane</keyword>
<feature type="transmembrane region" description="Helical" evidence="1">
    <location>
        <begin position="29"/>
        <end position="45"/>
    </location>
</feature>
<dbReference type="EMBL" id="MELK01000051">
    <property type="protein sequence ID" value="OFW55803.1"/>
    <property type="molecule type" value="Genomic_DNA"/>
</dbReference>
<keyword evidence="1" id="KW-1133">Transmembrane helix</keyword>
<protein>
    <submittedName>
        <fullName evidence="2">Uncharacterized protein</fullName>
    </submittedName>
</protein>
<evidence type="ECO:0000256" key="1">
    <source>
        <dbReference type="SAM" id="Phobius"/>
    </source>
</evidence>
<comment type="caution">
    <text evidence="2">The sequence shown here is derived from an EMBL/GenBank/DDBJ whole genome shotgun (WGS) entry which is preliminary data.</text>
</comment>
<sequence>MVSTLNAVLLIVLGLTMLFFFVNPRVVTFVLMAGVTVLTTLVGALSGEMLFTVICLGSLFTQLFVLYPLWMLNLQTAAAYDDDDLG</sequence>
<organism evidence="2 3">
    <name type="scientific">Candidatus Solincola sediminis</name>
    <dbReference type="NCBI Taxonomy" id="1797199"/>
    <lineage>
        <taxon>Bacteria</taxon>
        <taxon>Bacillati</taxon>
        <taxon>Actinomycetota</taxon>
        <taxon>Candidatus Geothermincolia</taxon>
        <taxon>Candidatus Geothermincolales</taxon>
        <taxon>Candidatus Geothermincolaceae</taxon>
        <taxon>Candidatus Solincola</taxon>
    </lineage>
</organism>
<accession>A0A1F2WG29</accession>
<proteinExistence type="predicted"/>
<keyword evidence="1" id="KW-0472">Membrane</keyword>
<feature type="transmembrane region" description="Helical" evidence="1">
    <location>
        <begin position="6"/>
        <end position="22"/>
    </location>
</feature>
<feature type="transmembrane region" description="Helical" evidence="1">
    <location>
        <begin position="51"/>
        <end position="70"/>
    </location>
</feature>
<evidence type="ECO:0000313" key="3">
    <source>
        <dbReference type="Proteomes" id="UP000177876"/>
    </source>
</evidence>
<name>A0A1F2WG29_9ACTN</name>
<dbReference type="Proteomes" id="UP000177876">
    <property type="component" value="Unassembled WGS sequence"/>
</dbReference>
<dbReference type="AlphaFoldDB" id="A0A1F2WG29"/>